<dbReference type="CDD" id="cd00093">
    <property type="entry name" value="HTH_XRE"/>
    <property type="match status" value="1"/>
</dbReference>
<evidence type="ECO:0000313" key="5">
    <source>
        <dbReference type="Proteomes" id="UP001529272"/>
    </source>
</evidence>
<dbReference type="CDD" id="cd00138">
    <property type="entry name" value="PLDc_SF"/>
    <property type="match status" value="1"/>
</dbReference>
<name>A0A1Y0T5M3_MYCIT</name>
<evidence type="ECO:0000259" key="1">
    <source>
        <dbReference type="PROSITE" id="PS50943"/>
    </source>
</evidence>
<dbReference type="EMBL" id="CP015267">
    <property type="protein sequence ID" value="ASL16155.1"/>
    <property type="molecule type" value="Genomic_DNA"/>
</dbReference>
<dbReference type="SUPFAM" id="SSF47413">
    <property type="entry name" value="lambda repressor-like DNA-binding domains"/>
    <property type="match status" value="1"/>
</dbReference>
<reference evidence="3 5" key="3">
    <citation type="submission" date="2023-06" db="EMBL/GenBank/DDBJ databases">
        <title>Itaconate inhibition of nontuberculous mycobacteria.</title>
        <authorList>
            <person name="Breen P."/>
            <person name="Zimbric M."/>
            <person name="Caverly L."/>
        </authorList>
    </citation>
    <scope>NUCLEOTIDE SEQUENCE [LARGE SCALE GENOMIC DNA]</scope>
    <source>
        <strain evidence="3 5">FLAC1071</strain>
    </source>
</reference>
<dbReference type="SMART" id="SM00530">
    <property type="entry name" value="HTH_XRE"/>
    <property type="match status" value="1"/>
</dbReference>
<dbReference type="Proteomes" id="UP001529272">
    <property type="component" value="Unassembled WGS sequence"/>
</dbReference>
<protein>
    <submittedName>
        <fullName evidence="2">Helix-turn-helix domain-containing protein</fullName>
    </submittedName>
</protein>
<dbReference type="GO" id="GO:0003677">
    <property type="term" value="F:DNA binding"/>
    <property type="evidence" value="ECO:0007669"/>
    <property type="project" value="InterPro"/>
</dbReference>
<dbReference type="SUPFAM" id="SSF56024">
    <property type="entry name" value="Phospholipase D/nuclease"/>
    <property type="match status" value="1"/>
</dbReference>
<gene>
    <name evidence="2" type="ORF">MYCOZU2_03776</name>
    <name evidence="3" type="ORF">QRB35_28250</name>
</gene>
<dbReference type="Proteomes" id="UP000198286">
    <property type="component" value="Chromosome"/>
</dbReference>
<dbReference type="AlphaFoldDB" id="A0A1Y0T5M3"/>
<dbReference type="InterPro" id="IPR010982">
    <property type="entry name" value="Lambda_DNA-bd_dom_sf"/>
</dbReference>
<dbReference type="RefSeq" id="WP_008260779.1">
    <property type="nucleotide sequence ID" value="NZ_CAAHFK010000006.1"/>
</dbReference>
<dbReference type="Gene3D" id="3.30.870.10">
    <property type="entry name" value="Endonuclease Chain A"/>
    <property type="match status" value="1"/>
</dbReference>
<keyword evidence="5" id="KW-1185">Reference proteome</keyword>
<sequence>MESADDCPVFAMMPNERLKQRLHAKGLSPAQFARAIEVDLKTVRRWLSNTDLNVRGDNARRAADALDCTPHDLWPNQFPPSTISTLSTITSAPFTATLYASRTQLPITAWKQHFAHASTGIDILVIAATFLFDTLDGFLDILLDAAKRGVQVRFLTGDPDSAAMTIRGAEEGIGEAVIARCRTSVELLTPYTGTPGLHIRTHDSTLYTSIFRVDDTMIVNFHIYGSPGRNNPLLVLSRHHEPRLWTTLEQAFDRVWDNATALTRKG</sequence>
<dbReference type="Pfam" id="PF13443">
    <property type="entry name" value="HTH_26"/>
    <property type="match status" value="1"/>
</dbReference>
<evidence type="ECO:0000313" key="3">
    <source>
        <dbReference type="EMBL" id="MDM3929875.1"/>
    </source>
</evidence>
<evidence type="ECO:0000313" key="4">
    <source>
        <dbReference type="Proteomes" id="UP000198286"/>
    </source>
</evidence>
<dbReference type="PROSITE" id="PS50943">
    <property type="entry name" value="HTH_CROC1"/>
    <property type="match status" value="1"/>
</dbReference>
<dbReference type="EMBL" id="JASZZX010000049">
    <property type="protein sequence ID" value="MDM3929875.1"/>
    <property type="molecule type" value="Genomic_DNA"/>
</dbReference>
<accession>A0A1Y0T5M3</accession>
<dbReference type="KEGG" id="mchi:AN480_17430"/>
<dbReference type="Gene3D" id="1.10.260.40">
    <property type="entry name" value="lambda repressor-like DNA-binding domains"/>
    <property type="match status" value="1"/>
</dbReference>
<dbReference type="InterPro" id="IPR001387">
    <property type="entry name" value="Cro/C1-type_HTH"/>
</dbReference>
<reference evidence="3" key="4">
    <citation type="submission" date="2023-06" db="EMBL/GenBank/DDBJ databases">
        <authorList>
            <person name="Spilker T."/>
        </authorList>
    </citation>
    <scope>NUCLEOTIDE SEQUENCE</scope>
    <source>
        <strain evidence="3">FLAC1071</strain>
    </source>
</reference>
<reference evidence="5" key="2">
    <citation type="submission" date="2023-06" db="EMBL/GenBank/DDBJ databases">
        <title>Itaconate inhibition of nontuberculous mycobacteria.</title>
        <authorList>
            <person name="Spilker T."/>
        </authorList>
    </citation>
    <scope>NUCLEOTIDE SEQUENCE [LARGE SCALE GENOMIC DNA]</scope>
    <source>
        <strain evidence="5">FLAC1071</strain>
    </source>
</reference>
<organism evidence="2 4">
    <name type="scientific">Mycobacterium intracellulare subsp. chimaera</name>
    <dbReference type="NCBI Taxonomy" id="222805"/>
    <lineage>
        <taxon>Bacteria</taxon>
        <taxon>Bacillati</taxon>
        <taxon>Actinomycetota</taxon>
        <taxon>Actinomycetes</taxon>
        <taxon>Mycobacteriales</taxon>
        <taxon>Mycobacteriaceae</taxon>
        <taxon>Mycobacterium</taxon>
        <taxon>Mycobacterium avium complex (MAC)</taxon>
    </lineage>
</organism>
<proteinExistence type="predicted"/>
<dbReference type="STRING" id="222805.AN480_17430"/>
<reference evidence="2 4" key="1">
    <citation type="journal article" date="2017" name="Lancet Infect. Dis.">
        <title>Global outbreak of severe Mycobacterium chimaera disease after cardiac surgery: a molecular epidemiological study.</title>
        <authorList>
            <person name="van Ingen J."/>
            <person name="Kohl T."/>
            <person name="Kranzer K."/>
            <person name="Hasse B."/>
            <person name="Keller P."/>
            <person name="Szafranska A."/>
            <person name="Hillemann D."/>
            <person name="Chand M."/>
            <person name="Schreiber P."/>
            <person name="Sommerstein R."/>
            <person name="Berger C."/>
            <person name="Genoni M."/>
            <person name="Ruegg C."/>
            <person name="Troillet N."/>
            <person name="Widmer A.F."/>
            <person name="Becker S.L."/>
            <person name="Herrmann M."/>
            <person name="Eckmanns T."/>
            <person name="Haller S."/>
            <person name="Hoeller C."/>
            <person name="Debast S.B."/>
            <person name="Wolfhagen M.J."/>
            <person name="Hopman J."/>
            <person name="Kluytmans J."/>
            <person name="Langelaar M."/>
            <person name="Notermans D.W."/>
            <person name="ten Oever J."/>
            <person name="van den Barselaar P."/>
            <person name="Vonk A.B.A."/>
            <person name="Vos M.C."/>
            <person name="Ahmed N."/>
            <person name="Brown T."/>
            <person name="Crook D."/>
            <person name="Lamagni T."/>
            <person name="Phin N."/>
            <person name="Smith E.G."/>
            <person name="Zambon M."/>
            <person name="Serr A."/>
            <person name="Goetting T."/>
            <person name="Ebner W."/>
            <person name="Thuermer A."/>
            <person name="Utpatel C."/>
            <person name="Sproer C."/>
            <person name="Bunk B."/>
            <person name="Nubel U."/>
            <person name="Bloemberg G."/>
            <person name="Bottger E."/>
            <person name="Niemann S."/>
            <person name="Wagner D."/>
            <person name="Sax H."/>
        </authorList>
    </citation>
    <scope>NUCLEOTIDE SEQUENCE [LARGE SCALE GENOMIC DNA]</scope>
    <source>
        <strain evidence="2 4">ZUERICH-2</strain>
    </source>
</reference>
<feature type="domain" description="HTH cro/C1-type" evidence="1">
    <location>
        <begin position="18"/>
        <end position="73"/>
    </location>
</feature>
<evidence type="ECO:0000313" key="2">
    <source>
        <dbReference type="EMBL" id="ASL16155.1"/>
    </source>
</evidence>